<evidence type="ECO:0000313" key="3">
    <source>
        <dbReference type="Proteomes" id="UP000590442"/>
    </source>
</evidence>
<proteinExistence type="predicted"/>
<organism evidence="2 3">
    <name type="scientific">Saonia flava</name>
    <dbReference type="NCBI Taxonomy" id="523696"/>
    <lineage>
        <taxon>Bacteria</taxon>
        <taxon>Pseudomonadati</taxon>
        <taxon>Bacteroidota</taxon>
        <taxon>Flavobacteriia</taxon>
        <taxon>Flavobacteriales</taxon>
        <taxon>Flavobacteriaceae</taxon>
        <taxon>Saonia</taxon>
    </lineage>
</organism>
<reference evidence="2 3" key="1">
    <citation type="submission" date="2020-03" db="EMBL/GenBank/DDBJ databases">
        <title>Genomic Encyclopedia of Type Strains, Phase IV (KMG-IV): sequencing the most valuable type-strain genomes for metagenomic binning, comparative biology and taxonomic classification.</title>
        <authorList>
            <person name="Goeker M."/>
        </authorList>
    </citation>
    <scope>NUCLEOTIDE SEQUENCE [LARGE SCALE GENOMIC DNA]</scope>
    <source>
        <strain evidence="2 3">DSM 29762</strain>
    </source>
</reference>
<sequence>MQSNFYISRDKTKLDVNFIHNYLSEQSYWAKGRTLEKVKLSIENSLCFGVYDNDNTQVGFARIATDFVTVAWLMDVFIDEQYQGKGLGKLLIEFIVNLPEMKEVSGIGLKTLDAQNLYKQFGFDNIDNPEIWMMKKNI</sequence>
<gene>
    <name evidence="2" type="ORF">GGR42_000247</name>
</gene>
<protein>
    <submittedName>
        <fullName evidence="2">N-acetylglutamate synthase-like GNAT family acetyltransferase</fullName>
    </submittedName>
</protein>
<dbReference type="CDD" id="cd04301">
    <property type="entry name" value="NAT_SF"/>
    <property type="match status" value="1"/>
</dbReference>
<evidence type="ECO:0000259" key="1">
    <source>
        <dbReference type="PROSITE" id="PS51186"/>
    </source>
</evidence>
<dbReference type="PROSITE" id="PS51186">
    <property type="entry name" value="GNAT"/>
    <property type="match status" value="1"/>
</dbReference>
<accession>A0A846QW35</accession>
<dbReference type="AlphaFoldDB" id="A0A846QW35"/>
<dbReference type="GO" id="GO:0016747">
    <property type="term" value="F:acyltransferase activity, transferring groups other than amino-acyl groups"/>
    <property type="evidence" value="ECO:0007669"/>
    <property type="project" value="InterPro"/>
</dbReference>
<dbReference type="InterPro" id="IPR016181">
    <property type="entry name" value="Acyl_CoA_acyltransferase"/>
</dbReference>
<feature type="domain" description="N-acetyltransferase" evidence="1">
    <location>
        <begin position="6"/>
        <end position="138"/>
    </location>
</feature>
<keyword evidence="2" id="KW-0808">Transferase</keyword>
<evidence type="ECO:0000313" key="2">
    <source>
        <dbReference type="EMBL" id="NJB69785.1"/>
    </source>
</evidence>
<dbReference type="Pfam" id="PF13508">
    <property type="entry name" value="Acetyltransf_7"/>
    <property type="match status" value="1"/>
</dbReference>
<comment type="caution">
    <text evidence="2">The sequence shown here is derived from an EMBL/GenBank/DDBJ whole genome shotgun (WGS) entry which is preliminary data.</text>
</comment>
<dbReference type="RefSeq" id="WP_167960047.1">
    <property type="nucleotide sequence ID" value="NZ_JAATJJ010000001.1"/>
</dbReference>
<dbReference type="Gene3D" id="3.40.630.30">
    <property type="match status" value="1"/>
</dbReference>
<dbReference type="EMBL" id="JAATJJ010000001">
    <property type="protein sequence ID" value="NJB69785.1"/>
    <property type="molecule type" value="Genomic_DNA"/>
</dbReference>
<dbReference type="InterPro" id="IPR053144">
    <property type="entry name" value="Acetyltransferase_Butenolide"/>
</dbReference>
<dbReference type="PANTHER" id="PTHR43233">
    <property type="entry name" value="FAMILY N-ACETYLTRANSFERASE, PUTATIVE (AFU_ORTHOLOGUE AFUA_6G03350)-RELATED"/>
    <property type="match status" value="1"/>
</dbReference>
<dbReference type="SUPFAM" id="SSF55729">
    <property type="entry name" value="Acyl-CoA N-acyltransferases (Nat)"/>
    <property type="match status" value="1"/>
</dbReference>
<keyword evidence="3" id="KW-1185">Reference proteome</keyword>
<dbReference type="Proteomes" id="UP000590442">
    <property type="component" value="Unassembled WGS sequence"/>
</dbReference>
<dbReference type="PANTHER" id="PTHR43233:SF1">
    <property type="entry name" value="FAMILY N-ACETYLTRANSFERASE, PUTATIVE (AFU_ORTHOLOGUE AFUA_6G03350)-RELATED"/>
    <property type="match status" value="1"/>
</dbReference>
<name>A0A846QW35_9FLAO</name>
<dbReference type="InterPro" id="IPR000182">
    <property type="entry name" value="GNAT_dom"/>
</dbReference>